<reference evidence="3" key="1">
    <citation type="journal article" date="2019" name="Int. J. Syst. Evol. Microbiol.">
        <title>The Global Catalogue of Microorganisms (GCM) 10K type strain sequencing project: providing services to taxonomists for standard genome sequencing and annotation.</title>
        <authorList>
            <consortium name="The Broad Institute Genomics Platform"/>
            <consortium name="The Broad Institute Genome Sequencing Center for Infectious Disease"/>
            <person name="Wu L."/>
            <person name="Ma J."/>
        </authorList>
    </citation>
    <scope>NUCLEOTIDE SEQUENCE [LARGE SCALE GENOMIC DNA]</scope>
    <source>
        <strain evidence="3">CGMCC 4.7676</strain>
    </source>
</reference>
<name>A0ABV7NRV3_9PSEU</name>
<dbReference type="PROSITE" id="PS51178">
    <property type="entry name" value="PASTA"/>
    <property type="match status" value="1"/>
</dbReference>
<dbReference type="EMBL" id="JBHRWK010000007">
    <property type="protein sequence ID" value="MFC3448502.1"/>
    <property type="molecule type" value="Genomic_DNA"/>
</dbReference>
<evidence type="ECO:0000313" key="2">
    <source>
        <dbReference type="EMBL" id="MFC3448502.1"/>
    </source>
</evidence>
<keyword evidence="3" id="KW-1185">Reference proteome</keyword>
<sequence>MSSSGVRVPDLVGLSIPDARMVAHQLGIVIASKDLDGPSLGALTWPGTWVITGQEPTSGTVIARGDYVRIEFRRLPDEGGGGDRKPGACH</sequence>
<evidence type="ECO:0000259" key="1">
    <source>
        <dbReference type="PROSITE" id="PS51178"/>
    </source>
</evidence>
<dbReference type="Proteomes" id="UP001595645">
    <property type="component" value="Unassembled WGS sequence"/>
</dbReference>
<dbReference type="Gene3D" id="3.30.10.20">
    <property type="match status" value="1"/>
</dbReference>
<feature type="domain" description="PASTA" evidence="1">
    <location>
        <begin position="2"/>
        <end position="74"/>
    </location>
</feature>
<dbReference type="Pfam" id="PF03793">
    <property type="entry name" value="PASTA"/>
    <property type="match status" value="1"/>
</dbReference>
<dbReference type="RefSeq" id="WP_378237172.1">
    <property type="nucleotide sequence ID" value="NZ_JBHRWK010000007.1"/>
</dbReference>
<evidence type="ECO:0000313" key="3">
    <source>
        <dbReference type="Proteomes" id="UP001595645"/>
    </source>
</evidence>
<organism evidence="2 3">
    <name type="scientific">Amycolatopsis speibonae</name>
    <dbReference type="NCBI Taxonomy" id="1450224"/>
    <lineage>
        <taxon>Bacteria</taxon>
        <taxon>Bacillati</taxon>
        <taxon>Actinomycetota</taxon>
        <taxon>Actinomycetes</taxon>
        <taxon>Pseudonocardiales</taxon>
        <taxon>Pseudonocardiaceae</taxon>
        <taxon>Amycolatopsis</taxon>
    </lineage>
</organism>
<dbReference type="InterPro" id="IPR005543">
    <property type="entry name" value="PASTA_dom"/>
</dbReference>
<comment type="caution">
    <text evidence="2">The sequence shown here is derived from an EMBL/GenBank/DDBJ whole genome shotgun (WGS) entry which is preliminary data.</text>
</comment>
<protein>
    <submittedName>
        <fullName evidence="2">PASTA domain-containing protein</fullName>
    </submittedName>
</protein>
<gene>
    <name evidence="2" type="ORF">ACFOSH_03565</name>
</gene>
<accession>A0ABV7NRV3</accession>
<proteinExistence type="predicted"/>